<keyword evidence="2" id="KW-1185">Reference proteome</keyword>
<protein>
    <submittedName>
        <fullName evidence="1">Uncharacterized protein</fullName>
    </submittedName>
</protein>
<accession>A0A090MI68</accession>
<comment type="caution">
    <text evidence="1">The sequence shown here is derived from an EMBL/GenBank/DDBJ whole genome shotgun (WGS) entry which is preliminary data.</text>
</comment>
<proteinExistence type="predicted"/>
<reference evidence="1 2" key="1">
    <citation type="journal article" date="2014" name="Genome Announc.">
        <title>Genome Sequence of Afipia felis Strain 76713, Isolated in Hospital Water Using an Amoeba Co-Culture Procedure.</title>
        <authorList>
            <person name="Benamar S."/>
            <person name="La Scola B."/>
            <person name="Croce O."/>
        </authorList>
    </citation>
    <scope>NUCLEOTIDE SEQUENCE [LARGE SCALE GENOMIC DNA]</scope>
    <source>
        <strain evidence="1 2">76713</strain>
    </source>
</reference>
<dbReference type="Proteomes" id="UP000035762">
    <property type="component" value="Unassembled WGS sequence"/>
</dbReference>
<gene>
    <name evidence="1" type="ORF">BN961_00606</name>
</gene>
<evidence type="ECO:0000313" key="1">
    <source>
        <dbReference type="EMBL" id="CEG07221.1"/>
    </source>
</evidence>
<dbReference type="OrthoDB" id="8451754at2"/>
<sequence length="164" mass="18628">MTTQQLSAFLDDFERSAHEASVNEENYRREIAVRLKELANERAFGFRRLNLMRTVVAAIQDCETEDDAVVRGSAAFLREVGWSAENESQQESLEKFQPVIRACWQMKQAGTGDEASDDAKPEEKPADIGKQLSEFENWFGKARNGPFLSVLEREIVELPLVEIC</sequence>
<dbReference type="AlphaFoldDB" id="A0A090MI68"/>
<name>A0A090MI68_AFIFE</name>
<evidence type="ECO:0000313" key="2">
    <source>
        <dbReference type="Proteomes" id="UP000035762"/>
    </source>
</evidence>
<organism evidence="1 2">
    <name type="scientific">Afipia felis</name>
    <name type="common">Cat scratch disease bacillus</name>
    <dbReference type="NCBI Taxonomy" id="1035"/>
    <lineage>
        <taxon>Bacteria</taxon>
        <taxon>Pseudomonadati</taxon>
        <taxon>Pseudomonadota</taxon>
        <taxon>Alphaproteobacteria</taxon>
        <taxon>Hyphomicrobiales</taxon>
        <taxon>Nitrobacteraceae</taxon>
        <taxon>Afipia</taxon>
    </lineage>
</organism>
<dbReference type="EMBL" id="CCAZ020000001">
    <property type="protein sequence ID" value="CEG07221.1"/>
    <property type="molecule type" value="Genomic_DNA"/>
</dbReference>
<dbReference type="RefSeq" id="WP_048755678.1">
    <property type="nucleotide sequence ID" value="NZ_CCAZ020000001.1"/>
</dbReference>